<evidence type="ECO:0008006" key="8">
    <source>
        <dbReference type="Google" id="ProtNLM"/>
    </source>
</evidence>
<name>A0ABN8RP06_9CNID</name>
<evidence type="ECO:0000256" key="2">
    <source>
        <dbReference type="ARBA" id="ARBA00022692"/>
    </source>
</evidence>
<evidence type="ECO:0000313" key="6">
    <source>
        <dbReference type="EMBL" id="CAH3179077.1"/>
    </source>
</evidence>
<evidence type="ECO:0000256" key="5">
    <source>
        <dbReference type="SAM" id="Phobius"/>
    </source>
</evidence>
<protein>
    <recommendedName>
        <fullName evidence="8">Transmembrane protein 65</fullName>
    </recommendedName>
</protein>
<proteinExistence type="predicted"/>
<evidence type="ECO:0000256" key="3">
    <source>
        <dbReference type="ARBA" id="ARBA00022989"/>
    </source>
</evidence>
<evidence type="ECO:0000256" key="1">
    <source>
        <dbReference type="ARBA" id="ARBA00004141"/>
    </source>
</evidence>
<keyword evidence="7" id="KW-1185">Reference proteome</keyword>
<keyword evidence="2 5" id="KW-0812">Transmembrane</keyword>
<feature type="transmembrane region" description="Helical" evidence="5">
    <location>
        <begin position="198"/>
        <end position="218"/>
    </location>
</feature>
<comment type="caution">
    <text evidence="6">The sequence shown here is derived from an EMBL/GenBank/DDBJ whole genome shotgun (WGS) entry which is preliminary data.</text>
</comment>
<dbReference type="PANTHER" id="PTHR21706">
    <property type="entry name" value="TRANSMEMBRANE PROTEIN 65"/>
    <property type="match status" value="1"/>
</dbReference>
<dbReference type="Proteomes" id="UP001159405">
    <property type="component" value="Unassembled WGS sequence"/>
</dbReference>
<gene>
    <name evidence="6" type="ORF">PLOB_00021235</name>
</gene>
<feature type="transmembrane region" description="Helical" evidence="5">
    <location>
        <begin position="107"/>
        <end position="130"/>
    </location>
</feature>
<dbReference type="EMBL" id="CALNXK010000249">
    <property type="protein sequence ID" value="CAH3179077.1"/>
    <property type="molecule type" value="Genomic_DNA"/>
</dbReference>
<keyword evidence="4 5" id="KW-0472">Membrane</keyword>
<evidence type="ECO:0000313" key="7">
    <source>
        <dbReference type="Proteomes" id="UP001159405"/>
    </source>
</evidence>
<reference evidence="6 7" key="1">
    <citation type="submission" date="2022-05" db="EMBL/GenBank/DDBJ databases">
        <authorList>
            <consortium name="Genoscope - CEA"/>
            <person name="William W."/>
        </authorList>
    </citation>
    <scope>NUCLEOTIDE SEQUENCE [LARGE SCALE GENOMIC DNA]</scope>
</reference>
<dbReference type="Pfam" id="PF10507">
    <property type="entry name" value="TMEM65"/>
    <property type="match status" value="1"/>
</dbReference>
<keyword evidence="3 5" id="KW-1133">Transmembrane helix</keyword>
<accession>A0ABN8RP06</accession>
<sequence length="237" mass="26140">MNEAASAVEMYRCFRVSICHFCRTVLRSRCLNRGTVIRIPIRQIYRGKGGGISVFTTPQSAEVFVASLHENERELLRKALRITPYDQAEENSRNESSAPPSVSQLRLVAFHSAVPFIGFGLLDNAIMIIAGEYIDYTIGMTLGISTMAAAALGNIVSDVSGIGLAHYVEAATNRLGFQSPKLSSNQAEMPRTRFVTNLGRAFGIVVGCFVGMFPLLFYGDKEEQEEKDSRETIDNMN</sequence>
<comment type="subcellular location">
    <subcellularLocation>
        <location evidence="1">Membrane</location>
        <topology evidence="1">Multi-pass membrane protein</topology>
    </subcellularLocation>
</comment>
<dbReference type="InterPro" id="IPR019537">
    <property type="entry name" value="TMEM65"/>
</dbReference>
<dbReference type="PANTHER" id="PTHR21706:SF15">
    <property type="entry name" value="TRANSMEMBRANE PROTEIN 65"/>
    <property type="match status" value="1"/>
</dbReference>
<evidence type="ECO:0000256" key="4">
    <source>
        <dbReference type="ARBA" id="ARBA00023136"/>
    </source>
</evidence>
<feature type="transmembrane region" description="Helical" evidence="5">
    <location>
        <begin position="136"/>
        <end position="156"/>
    </location>
</feature>
<organism evidence="6 7">
    <name type="scientific">Porites lobata</name>
    <dbReference type="NCBI Taxonomy" id="104759"/>
    <lineage>
        <taxon>Eukaryota</taxon>
        <taxon>Metazoa</taxon>
        <taxon>Cnidaria</taxon>
        <taxon>Anthozoa</taxon>
        <taxon>Hexacorallia</taxon>
        <taxon>Scleractinia</taxon>
        <taxon>Fungiina</taxon>
        <taxon>Poritidae</taxon>
        <taxon>Porites</taxon>
    </lineage>
</organism>